<dbReference type="AlphaFoldDB" id="A0A7R9U059"/>
<evidence type="ECO:0000313" key="3">
    <source>
        <dbReference type="EMBL" id="CAD8250243.1"/>
    </source>
</evidence>
<dbReference type="GO" id="GO:0005737">
    <property type="term" value="C:cytoplasm"/>
    <property type="evidence" value="ECO:0007669"/>
    <property type="project" value="TreeGrafter"/>
</dbReference>
<dbReference type="InterPro" id="IPR013078">
    <property type="entry name" value="His_Pase_superF_clade-1"/>
</dbReference>
<comment type="similarity">
    <text evidence="1">Belongs to the phosphoglycerate mutase family.</text>
</comment>
<dbReference type="GO" id="GO:0016791">
    <property type="term" value="F:phosphatase activity"/>
    <property type="evidence" value="ECO:0007669"/>
    <property type="project" value="TreeGrafter"/>
</dbReference>
<dbReference type="PANTHER" id="PTHR48100:SF1">
    <property type="entry name" value="HISTIDINE PHOSPHATASE FAMILY PROTEIN-RELATED"/>
    <property type="match status" value="1"/>
</dbReference>
<dbReference type="InterPro" id="IPR050275">
    <property type="entry name" value="PGM_Phosphatase"/>
</dbReference>
<reference evidence="3" key="1">
    <citation type="submission" date="2021-01" db="EMBL/GenBank/DDBJ databases">
        <authorList>
            <person name="Corre E."/>
            <person name="Pelletier E."/>
            <person name="Niang G."/>
            <person name="Scheremetjew M."/>
            <person name="Finn R."/>
            <person name="Kale V."/>
            <person name="Holt S."/>
            <person name="Cochrane G."/>
            <person name="Meng A."/>
            <person name="Brown T."/>
            <person name="Cohen L."/>
        </authorList>
    </citation>
    <scope>NUCLEOTIDE SEQUENCE</scope>
    <source>
        <strain evidence="3">CCMP1413</strain>
    </source>
</reference>
<dbReference type="SUPFAM" id="SSF53254">
    <property type="entry name" value="Phosphoglycerate mutase-like"/>
    <property type="match status" value="1"/>
</dbReference>
<evidence type="ECO:0008006" key="4">
    <source>
        <dbReference type="Google" id="ProtNLM"/>
    </source>
</evidence>
<evidence type="ECO:0000256" key="1">
    <source>
        <dbReference type="ARBA" id="ARBA00038362"/>
    </source>
</evidence>
<gene>
    <name evidence="3" type="ORF">PCOL08062_LOCUS11775</name>
</gene>
<proteinExistence type="inferred from homology"/>
<dbReference type="EMBL" id="HBDZ01015278">
    <property type="protein sequence ID" value="CAD8250243.1"/>
    <property type="molecule type" value="Transcribed_RNA"/>
</dbReference>
<sequence>MPPPRSALVECPCCGRAVPEPSLNMHLDTDCKGGAQEPTQQRPQQHTQQNTQLPPPKQQQQQQQQPQRVEPSPAAPLAPVFLKPAGRVALVRHGRQRFYGAPPAMREDGTLPPEAFDPPLTAEGHAQAQAARAALCSEGFHEPTTVIVSPLTRAIQTALGCFGEAFAAQGGLTVCPTHSEHVFGAGDVGTPASELVRRYEALPGLRDSLRAELAERWWFEPAHNCRQLARVGRRESNRSLRGRVGEFRRLLARRVAAGERVVVVGHSTFFMELTGTSTRMAHGGVHVMRV</sequence>
<evidence type="ECO:0000256" key="2">
    <source>
        <dbReference type="SAM" id="MobiDB-lite"/>
    </source>
</evidence>
<dbReference type="Gene3D" id="3.40.50.1240">
    <property type="entry name" value="Phosphoglycerate mutase-like"/>
    <property type="match status" value="1"/>
</dbReference>
<dbReference type="PANTHER" id="PTHR48100">
    <property type="entry name" value="BROAD-SPECIFICITY PHOSPHATASE YOR283W-RELATED"/>
    <property type="match status" value="1"/>
</dbReference>
<organism evidence="3">
    <name type="scientific">Prasinoderma coloniale</name>
    <dbReference type="NCBI Taxonomy" id="156133"/>
    <lineage>
        <taxon>Eukaryota</taxon>
        <taxon>Viridiplantae</taxon>
        <taxon>Prasinodermophyta</taxon>
        <taxon>Prasinodermophyceae</taxon>
        <taxon>Prasinodermales</taxon>
        <taxon>Prasinodermaceae</taxon>
        <taxon>Prasinoderma</taxon>
    </lineage>
</organism>
<name>A0A7R9U059_9VIRI</name>
<feature type="region of interest" description="Disordered" evidence="2">
    <location>
        <begin position="22"/>
        <end position="78"/>
    </location>
</feature>
<dbReference type="Pfam" id="PF00300">
    <property type="entry name" value="His_Phos_1"/>
    <property type="match status" value="1"/>
</dbReference>
<protein>
    <recommendedName>
        <fullName evidence="4">Phosphoglycerate mutase-like protein</fullName>
    </recommendedName>
</protein>
<dbReference type="InterPro" id="IPR029033">
    <property type="entry name" value="His_PPase_superfam"/>
</dbReference>
<accession>A0A7R9U059</accession>
<dbReference type="SMART" id="SM00855">
    <property type="entry name" value="PGAM"/>
    <property type="match status" value="1"/>
</dbReference>
<feature type="compositionally biased region" description="Low complexity" evidence="2">
    <location>
        <begin position="36"/>
        <end position="67"/>
    </location>
</feature>